<dbReference type="SUPFAM" id="SSF55073">
    <property type="entry name" value="Nucleotide cyclase"/>
    <property type="match status" value="1"/>
</dbReference>
<dbReference type="InterPro" id="IPR000014">
    <property type="entry name" value="PAS"/>
</dbReference>
<feature type="domain" description="PAS" evidence="1">
    <location>
        <begin position="227"/>
        <end position="271"/>
    </location>
</feature>
<dbReference type="HOGENOM" id="CLU_537080_0_0_14"/>
<dbReference type="OrthoDB" id="384661at2"/>
<dbReference type="Gene3D" id="3.30.450.20">
    <property type="entry name" value="PAS domain"/>
    <property type="match status" value="1"/>
</dbReference>
<dbReference type="PROSITE" id="PS50113">
    <property type="entry name" value="PAC"/>
    <property type="match status" value="1"/>
</dbReference>
<proteinExistence type="predicted"/>
<dbReference type="Proteomes" id="UP000032740">
    <property type="component" value="Chromosome"/>
</dbReference>
<name>U4KKK0_ALTPJ</name>
<sequence>MKKIFQISEELIKKNYIFLSENQMPQIVVDKKKKKIVWINTQALFLFKESQNIDENNLNVSDISEHLAQSIDNNDSVSIFEYQKEKYVGTFIYTKDENYPYMLILIEKNDSKIDLDFLKQRYETTSEMLIMLDKNFNPIDYSKAFLDLFEKEVWDDFYIFLDGNLEVKKVKECGVKHNQTERVLKKTKKGNLVILNKRVSMLKVDNNLIGYLLDYEYQSEDIFGYQDGSTFREIINNIVDGVLISSKDHITLWVNDSITRMSGYTANELIGTKVGKMKSNLHDSQFYKRMWEKLDSGNSWEGTIWNKRKTGETFPLWLQIMPVRNNKNQISHYVAIYKDLSEFDSPNKSLLLALEKDPLTSISNRTNFIRAVTNLLETKKQKGTILFIDMDNFKEINDNYGHLIGDKVLLELSARLTQVYSNNLVARYGGDEFIVYLENVYEKDDVLDNLLKLHRITKEIVMIDTIEFQIDLSAGYATHDEQETDILRLIKEADASMYEIKREKKNL</sequence>
<feature type="domain" description="GGDEF" evidence="3">
    <location>
        <begin position="381"/>
        <end position="507"/>
    </location>
</feature>
<dbReference type="Gene3D" id="3.30.70.270">
    <property type="match status" value="1"/>
</dbReference>
<dbReference type="CDD" id="cd00130">
    <property type="entry name" value="PAS"/>
    <property type="match status" value="1"/>
</dbReference>
<dbReference type="KEGG" id="apal:BN85405460"/>
<organism evidence="4 5">
    <name type="scientific">Alteracholeplasma palmae (strain ATCC 49389 / J233)</name>
    <name type="common">Acholeplasma palmae</name>
    <dbReference type="NCBI Taxonomy" id="1318466"/>
    <lineage>
        <taxon>Bacteria</taxon>
        <taxon>Bacillati</taxon>
        <taxon>Mycoplasmatota</taxon>
        <taxon>Mollicutes</taxon>
        <taxon>Acholeplasmatales</taxon>
        <taxon>Acholeplasmataceae</taxon>
        <taxon>Acholeplasma</taxon>
    </lineage>
</organism>
<evidence type="ECO:0000259" key="3">
    <source>
        <dbReference type="PROSITE" id="PS50887"/>
    </source>
</evidence>
<accession>U4KKK0</accession>
<dbReference type="InterPro" id="IPR035965">
    <property type="entry name" value="PAS-like_dom_sf"/>
</dbReference>
<evidence type="ECO:0000313" key="5">
    <source>
        <dbReference type="Proteomes" id="UP000032740"/>
    </source>
</evidence>
<feature type="domain" description="PAC" evidence="2">
    <location>
        <begin position="298"/>
        <end position="352"/>
    </location>
</feature>
<dbReference type="CDD" id="cd01949">
    <property type="entry name" value="GGDEF"/>
    <property type="match status" value="1"/>
</dbReference>
<dbReference type="NCBIfam" id="TIGR00254">
    <property type="entry name" value="GGDEF"/>
    <property type="match status" value="1"/>
</dbReference>
<dbReference type="SUPFAM" id="SSF55785">
    <property type="entry name" value="PYP-like sensor domain (PAS domain)"/>
    <property type="match status" value="1"/>
</dbReference>
<dbReference type="RefSeq" id="WP_026657657.1">
    <property type="nucleotide sequence ID" value="NC_022538.1"/>
</dbReference>
<dbReference type="PROSITE" id="PS50887">
    <property type="entry name" value="GGDEF"/>
    <property type="match status" value="1"/>
</dbReference>
<dbReference type="InterPro" id="IPR043128">
    <property type="entry name" value="Rev_trsase/Diguanyl_cyclase"/>
</dbReference>
<reference evidence="4 5" key="1">
    <citation type="journal article" date="2013" name="J. Mol. Microbiol. Biotechnol.">
        <title>Analysis of the Complete Genomes of Acholeplasma brassicae , A. palmae and A. laidlawii and Their Comparison to the Obligate Parasites from ' Candidatus Phytoplasma'.</title>
        <authorList>
            <person name="Kube M."/>
            <person name="Siewert C."/>
            <person name="Migdoll A.M."/>
            <person name="Duduk B."/>
            <person name="Holz S."/>
            <person name="Rabus R."/>
            <person name="Seemuller E."/>
            <person name="Mitrovic J."/>
            <person name="Muller I."/>
            <person name="Buttner C."/>
            <person name="Reinhardt R."/>
        </authorList>
    </citation>
    <scope>NUCLEOTIDE SEQUENCE [LARGE SCALE GENOMIC DNA]</scope>
    <source>
        <strain evidence="4 5">J233</strain>
    </source>
</reference>
<dbReference type="EMBL" id="FO681347">
    <property type="protein sequence ID" value="CCV64123.1"/>
    <property type="molecule type" value="Genomic_DNA"/>
</dbReference>
<dbReference type="STRING" id="1318466.BN85405460"/>
<dbReference type="InterPro" id="IPR000160">
    <property type="entry name" value="GGDEF_dom"/>
</dbReference>
<keyword evidence="5" id="KW-1185">Reference proteome</keyword>
<dbReference type="InterPro" id="IPR029787">
    <property type="entry name" value="Nucleotide_cyclase"/>
</dbReference>
<dbReference type="PANTHER" id="PTHR46663">
    <property type="entry name" value="DIGUANYLATE CYCLASE DGCT-RELATED"/>
    <property type="match status" value="1"/>
</dbReference>
<dbReference type="InterPro" id="IPR052163">
    <property type="entry name" value="DGC-Regulatory_Protein"/>
</dbReference>
<dbReference type="PROSITE" id="PS50112">
    <property type="entry name" value="PAS"/>
    <property type="match status" value="1"/>
</dbReference>
<dbReference type="Pfam" id="PF00990">
    <property type="entry name" value="GGDEF"/>
    <property type="match status" value="1"/>
</dbReference>
<evidence type="ECO:0000259" key="2">
    <source>
        <dbReference type="PROSITE" id="PS50113"/>
    </source>
</evidence>
<dbReference type="PANTHER" id="PTHR46663:SF3">
    <property type="entry name" value="SLL0267 PROTEIN"/>
    <property type="match status" value="1"/>
</dbReference>
<dbReference type="InterPro" id="IPR000700">
    <property type="entry name" value="PAS-assoc_C"/>
</dbReference>
<dbReference type="SMART" id="SM00091">
    <property type="entry name" value="PAS"/>
    <property type="match status" value="2"/>
</dbReference>
<dbReference type="NCBIfam" id="TIGR00229">
    <property type="entry name" value="sensory_box"/>
    <property type="match status" value="1"/>
</dbReference>
<evidence type="ECO:0000259" key="1">
    <source>
        <dbReference type="PROSITE" id="PS50112"/>
    </source>
</evidence>
<dbReference type="Pfam" id="PF13426">
    <property type="entry name" value="PAS_9"/>
    <property type="match status" value="1"/>
</dbReference>
<gene>
    <name evidence="4" type="ORF">BN85405460</name>
</gene>
<dbReference type="SMART" id="SM00267">
    <property type="entry name" value="GGDEF"/>
    <property type="match status" value="1"/>
</dbReference>
<evidence type="ECO:0000313" key="4">
    <source>
        <dbReference type="EMBL" id="CCV64123.1"/>
    </source>
</evidence>
<dbReference type="AlphaFoldDB" id="U4KKK0"/>
<protein>
    <submittedName>
        <fullName evidence="4">Diguanylate cyclase/phosphodiesterase</fullName>
    </submittedName>
</protein>